<feature type="transmembrane region" description="Helical" evidence="2">
    <location>
        <begin position="910"/>
        <end position="930"/>
    </location>
</feature>
<sequence>MINRLLKFSLGNKFAIFLMVVLVILGGVYASMKMRLEMLPDVEEPMISVNTVMPGATPETVQDEISDKIDNQVRRMAHVDTVKTQSLENVSMVQVSYDDGTDMNKAEEELKKEIDKLKLDENAQEPELRRNSMNAFPVVAYSFSTKHDDLKKATKDIEKQLIPKLETIDGVQNVQLNGQTERQATIKFNQRKLQERGMSASGVEDYLKNASGKTPLGLFQFGKKEKSIVIDGEFTSVDALKDFEIPVDAAKGDSGQSGSDSSQGGGSDSSSMDAMSQGGQAQGQSGGSGDIVKLKNIADVKVGDERESISRTNGKDAIDVQIIKAQDANTVQVKKDTDKKIQQFIKENKDMTYTKIMDTAKPIQDSIYTMLEKAILGTIVAIIIILLFLRNIRTTAISVVSIPMSLLIAMIALKLSDVSLNILTLGALTVAIGRVIDDSIVVIENIYRRMTDKNETEKGDKLVVSATAEVFKPIMSSTLVTIIVFLPLVFVRGSVGEMFRPFALAITFSLLASLLVSITIVPALSSTFFKNGIHERRKRSLGAVGRGYKKVLKWSLNHKWIVLILTTVILIGSIALGAAKIGTSYISTGEDKYMALTYNPKPGETKESVLKNAEQVQKYLNSKDKVKKVQYSLGGASPMDPTGSTNSMAVMIEYDKNTPHFDEEPDKVLKHIATFKQEGEWKNLDMGTGAGNNSIEVKVSGPSAEEIKGTVKKIQNDMKATSGVVNVKSDLTEVYQQYSVDVDQNKATEKGLSAGQLAMGLNQNIPEKTITTINEKGHKVDVKVEKEKQTNWTKEKLNNLEIPSPTGKVKMKDIATLKETKTPSKLIKEDGDYTTTVTGTISDKDVGGISQKIMSKVNKIDKPNNVKINTGGATDDINKALTQLSMAMGAAIIIVYLVLVLTFKGGLAPFTILFSLPYTVIGVVLALVFTGETLSVPSMIGLLMLIGIVVTNAIVLVDRVINNEREGMEMKEALIEAGGTRIRPILMTALATIGALIPLLFGQDSSILISKGLAATVIGGLISSTLLTLIVVPVIYEILFTLKDKLANLFRKNKTDK</sequence>
<dbReference type="PRINTS" id="PR00702">
    <property type="entry name" value="ACRIFLAVINRP"/>
</dbReference>
<dbReference type="Proteomes" id="UP000321736">
    <property type="component" value="Unassembled WGS sequence"/>
</dbReference>
<gene>
    <name evidence="3" type="ORF">SPI02_11570</name>
</gene>
<organism evidence="3 4">
    <name type="scientific">Staphylococcus piscifermentans</name>
    <dbReference type="NCBI Taxonomy" id="70258"/>
    <lineage>
        <taxon>Bacteria</taxon>
        <taxon>Bacillati</taxon>
        <taxon>Bacillota</taxon>
        <taxon>Bacilli</taxon>
        <taxon>Bacillales</taxon>
        <taxon>Staphylococcaceae</taxon>
        <taxon>Staphylococcus</taxon>
    </lineage>
</organism>
<dbReference type="SUPFAM" id="SSF82714">
    <property type="entry name" value="Multidrug efflux transporter AcrB TolC docking domain, DN and DC subdomains"/>
    <property type="match status" value="2"/>
</dbReference>
<feature type="transmembrane region" description="Helical" evidence="2">
    <location>
        <begin position="1013"/>
        <end position="1042"/>
    </location>
</feature>
<dbReference type="InterPro" id="IPR027463">
    <property type="entry name" value="AcrB_DN_DC_subdom"/>
</dbReference>
<dbReference type="SUPFAM" id="SSF82693">
    <property type="entry name" value="Multidrug efflux transporter AcrB pore domain, PN1, PN2, PC1 and PC2 subdomains"/>
    <property type="match status" value="2"/>
</dbReference>
<dbReference type="PANTHER" id="PTHR32063">
    <property type="match status" value="1"/>
</dbReference>
<evidence type="ECO:0000313" key="4">
    <source>
        <dbReference type="Proteomes" id="UP000321736"/>
    </source>
</evidence>
<feature type="transmembrane region" description="Helical" evidence="2">
    <location>
        <begin position="982"/>
        <end position="1001"/>
    </location>
</feature>
<feature type="transmembrane region" description="Helical" evidence="2">
    <location>
        <begin position="884"/>
        <end position="903"/>
    </location>
</feature>
<dbReference type="InterPro" id="IPR001036">
    <property type="entry name" value="Acrflvin-R"/>
</dbReference>
<feature type="transmembrane region" description="Helical" evidence="2">
    <location>
        <begin position="502"/>
        <end position="529"/>
    </location>
</feature>
<feature type="transmembrane region" description="Helical" evidence="2">
    <location>
        <begin position="396"/>
        <end position="416"/>
    </location>
</feature>
<feature type="compositionally biased region" description="Low complexity" evidence="1">
    <location>
        <begin position="252"/>
        <end position="279"/>
    </location>
</feature>
<evidence type="ECO:0000313" key="3">
    <source>
        <dbReference type="EMBL" id="GEP84572.1"/>
    </source>
</evidence>
<dbReference type="EMBL" id="BKAR01000012">
    <property type="protein sequence ID" value="GEP84572.1"/>
    <property type="molecule type" value="Genomic_DNA"/>
</dbReference>
<protein>
    <submittedName>
        <fullName evidence="3">Multidrug transporter</fullName>
    </submittedName>
</protein>
<dbReference type="Pfam" id="PF00873">
    <property type="entry name" value="ACR_tran"/>
    <property type="match status" value="2"/>
</dbReference>
<proteinExistence type="predicted"/>
<keyword evidence="2" id="KW-1133">Transmembrane helix</keyword>
<accession>A0A239TQY2</accession>
<keyword evidence="2" id="KW-0472">Membrane</keyword>
<dbReference type="GO" id="GO:0005886">
    <property type="term" value="C:plasma membrane"/>
    <property type="evidence" value="ECO:0007669"/>
    <property type="project" value="TreeGrafter"/>
</dbReference>
<dbReference type="Gene3D" id="3.30.70.1430">
    <property type="entry name" value="Multidrug efflux transporter AcrB pore domain"/>
    <property type="match status" value="2"/>
</dbReference>
<feature type="transmembrane region" description="Helical" evidence="2">
    <location>
        <begin position="470"/>
        <end position="490"/>
    </location>
</feature>
<evidence type="ECO:0000256" key="1">
    <source>
        <dbReference type="SAM" id="MobiDB-lite"/>
    </source>
</evidence>
<name>A0A239TQY2_9STAP</name>
<feature type="transmembrane region" description="Helical" evidence="2">
    <location>
        <begin position="560"/>
        <end position="579"/>
    </location>
</feature>
<reference evidence="3 4" key="1">
    <citation type="submission" date="2019-07" db="EMBL/GenBank/DDBJ databases">
        <title>Whole genome shotgun sequence of Staphylococcus piscifermentans NBRC 109625.</title>
        <authorList>
            <person name="Hosoyama A."/>
            <person name="Uohara A."/>
            <person name="Ohji S."/>
            <person name="Ichikawa N."/>
        </authorList>
    </citation>
    <scope>NUCLEOTIDE SEQUENCE [LARGE SCALE GENOMIC DNA]</scope>
    <source>
        <strain evidence="3 4">NBRC 109625</strain>
    </source>
</reference>
<dbReference type="Gene3D" id="3.30.70.1440">
    <property type="entry name" value="Multidrug efflux transporter AcrB pore domain"/>
    <property type="match status" value="1"/>
</dbReference>
<dbReference type="AlphaFoldDB" id="A0A239TQY2"/>
<keyword evidence="2" id="KW-0812">Transmembrane</keyword>
<dbReference type="Gene3D" id="3.30.2090.10">
    <property type="entry name" value="Multidrug efflux transporter AcrB TolC docking domain, DN and DC subdomains"/>
    <property type="match status" value="3"/>
</dbReference>
<dbReference type="GO" id="GO:0042910">
    <property type="term" value="F:xenobiotic transmembrane transporter activity"/>
    <property type="evidence" value="ECO:0007669"/>
    <property type="project" value="TreeGrafter"/>
</dbReference>
<evidence type="ECO:0000256" key="2">
    <source>
        <dbReference type="SAM" id="Phobius"/>
    </source>
</evidence>
<dbReference type="SUPFAM" id="SSF82866">
    <property type="entry name" value="Multidrug efflux transporter AcrB transmembrane domain"/>
    <property type="match status" value="2"/>
</dbReference>
<feature type="region of interest" description="Disordered" evidence="1">
    <location>
        <begin position="249"/>
        <end position="290"/>
    </location>
</feature>
<dbReference type="PANTHER" id="PTHR32063:SF0">
    <property type="entry name" value="SWARMING MOTILITY PROTEIN SWRC"/>
    <property type="match status" value="1"/>
</dbReference>
<feature type="compositionally biased region" description="Gly residues" evidence="1">
    <location>
        <begin position="280"/>
        <end position="289"/>
    </location>
</feature>
<dbReference type="RefSeq" id="WP_095104004.1">
    <property type="nucleotide sequence ID" value="NZ_BKAR01000012.1"/>
</dbReference>
<dbReference type="Gene3D" id="1.20.1640.10">
    <property type="entry name" value="Multidrug efflux transporter AcrB transmembrane domain"/>
    <property type="match status" value="3"/>
</dbReference>
<feature type="transmembrane region" description="Helical" evidence="2">
    <location>
        <begin position="936"/>
        <end position="961"/>
    </location>
</feature>
<dbReference type="Gene3D" id="3.30.70.1320">
    <property type="entry name" value="Multidrug efflux transporter AcrB pore domain like"/>
    <property type="match status" value="2"/>
</dbReference>
<feature type="transmembrane region" description="Helical" evidence="2">
    <location>
        <begin position="367"/>
        <end position="389"/>
    </location>
</feature>
<keyword evidence="4" id="KW-1185">Reference proteome</keyword>
<dbReference type="OrthoDB" id="9757876at2"/>
<comment type="caution">
    <text evidence="3">The sequence shown here is derived from an EMBL/GenBank/DDBJ whole genome shotgun (WGS) entry which is preliminary data.</text>
</comment>